<feature type="compositionally biased region" description="Low complexity" evidence="1">
    <location>
        <begin position="356"/>
        <end position="368"/>
    </location>
</feature>
<feature type="compositionally biased region" description="Basic and acidic residues" evidence="1">
    <location>
        <begin position="399"/>
        <end position="413"/>
    </location>
</feature>
<keyword evidence="4" id="KW-1185">Reference proteome</keyword>
<dbReference type="Proteomes" id="UP000604117">
    <property type="component" value="Unassembled WGS sequence"/>
</dbReference>
<feature type="signal peptide" evidence="2">
    <location>
        <begin position="1"/>
        <end position="29"/>
    </location>
</feature>
<dbReference type="EMBL" id="BONE01000078">
    <property type="protein sequence ID" value="GIF77079.1"/>
    <property type="molecule type" value="Genomic_DNA"/>
</dbReference>
<proteinExistence type="predicted"/>
<evidence type="ECO:0000256" key="1">
    <source>
        <dbReference type="SAM" id="MobiDB-lite"/>
    </source>
</evidence>
<evidence type="ECO:0000313" key="4">
    <source>
        <dbReference type="Proteomes" id="UP000604117"/>
    </source>
</evidence>
<protein>
    <recommendedName>
        <fullName evidence="5">GLTT repeat-containing protein</fullName>
    </recommendedName>
</protein>
<evidence type="ECO:0000256" key="2">
    <source>
        <dbReference type="SAM" id="SignalP"/>
    </source>
</evidence>
<feature type="region of interest" description="Disordered" evidence="1">
    <location>
        <begin position="135"/>
        <end position="201"/>
    </location>
</feature>
<reference evidence="3 4" key="1">
    <citation type="submission" date="2021-01" db="EMBL/GenBank/DDBJ databases">
        <title>Whole genome shotgun sequence of Asanoa siamensis NBRC 107932.</title>
        <authorList>
            <person name="Komaki H."/>
            <person name="Tamura T."/>
        </authorList>
    </citation>
    <scope>NUCLEOTIDE SEQUENCE [LARGE SCALE GENOMIC DNA]</scope>
    <source>
        <strain evidence="3 4">NBRC 107932</strain>
    </source>
</reference>
<sequence>MTKWIYRAVGTVGVAAGGALLLAGGPAQADGIDAPVNDLRGSLDGFFTPMGDVAPVPAGELAPGQHLGFLGAVPNDPAAGVDPAALEAGPPTPTLNTDNLTLLGVGDKQITMNTLTDAVNSTGPLVDDKAGGQLLKGSAQPGSELPVIGGSPLGDSPLGALGLGPTEAADDPLTGALGNGTTQVGRTLSDDNLNTIGSDSQMRTLGSTVGADQLSLDQLGRGSGLGGGGLGGNGLGDLNRGGGLGSGPLGELADDPLGAVGKHAAPDQSDFDIADLRGTDLDGLGQSLVPPLIGEALEAEMPPGFLGGSLEADGDSMIGLPLVGQLPLSALNTTDPNGALGNISSIDALGGGPSSGGTAQPAASSSTPTPAPKQQLPAVSPTADDGGNNQRGHRQWSRSKSERPVAGEDLAYR</sequence>
<gene>
    <name evidence="3" type="ORF">Asi02nite_65970</name>
</gene>
<evidence type="ECO:0008006" key="5">
    <source>
        <dbReference type="Google" id="ProtNLM"/>
    </source>
</evidence>
<name>A0ABQ4D0L1_9ACTN</name>
<dbReference type="RefSeq" id="WP_203717934.1">
    <property type="nucleotide sequence ID" value="NZ_BONE01000078.1"/>
</dbReference>
<organism evidence="3 4">
    <name type="scientific">Asanoa siamensis</name>
    <dbReference type="NCBI Taxonomy" id="926357"/>
    <lineage>
        <taxon>Bacteria</taxon>
        <taxon>Bacillati</taxon>
        <taxon>Actinomycetota</taxon>
        <taxon>Actinomycetes</taxon>
        <taxon>Micromonosporales</taxon>
        <taxon>Micromonosporaceae</taxon>
        <taxon>Asanoa</taxon>
    </lineage>
</organism>
<accession>A0ABQ4D0L1</accession>
<keyword evidence="2" id="KW-0732">Signal</keyword>
<evidence type="ECO:0000313" key="3">
    <source>
        <dbReference type="EMBL" id="GIF77079.1"/>
    </source>
</evidence>
<comment type="caution">
    <text evidence="3">The sequence shown here is derived from an EMBL/GenBank/DDBJ whole genome shotgun (WGS) entry which is preliminary data.</text>
</comment>
<feature type="chain" id="PRO_5045040488" description="GLTT repeat-containing protein" evidence="2">
    <location>
        <begin position="30"/>
        <end position="413"/>
    </location>
</feature>
<feature type="region of interest" description="Disordered" evidence="1">
    <location>
        <begin position="343"/>
        <end position="413"/>
    </location>
</feature>
<feature type="compositionally biased region" description="Polar residues" evidence="1">
    <location>
        <begin position="179"/>
        <end position="201"/>
    </location>
</feature>